<dbReference type="NCBIfam" id="NF006762">
    <property type="entry name" value="PRK09283.1"/>
    <property type="match status" value="1"/>
</dbReference>
<feature type="binding site" evidence="10">
    <location>
        <position position="274"/>
    </location>
    <ligand>
        <name>Mg(2+)</name>
        <dbReference type="ChEBI" id="CHEBI:18420"/>
    </ligand>
</feature>
<dbReference type="SUPFAM" id="SSF51569">
    <property type="entry name" value="Aldolase"/>
    <property type="match status" value="1"/>
</dbReference>
<keyword evidence="5" id="KW-0350">Heme biosynthesis</keyword>
<dbReference type="PRINTS" id="PR00144">
    <property type="entry name" value="DALDHYDRTASE"/>
</dbReference>
<dbReference type="InterPro" id="IPR001731">
    <property type="entry name" value="ALAD"/>
</dbReference>
<evidence type="ECO:0000256" key="10">
    <source>
        <dbReference type="PIRSR" id="PIRSR001415-5"/>
    </source>
</evidence>
<keyword evidence="6 11" id="KW-0456">Lyase</keyword>
<keyword evidence="7 11" id="KW-0627">Porphyrin biosynthesis</keyword>
<dbReference type="PROSITE" id="PS00169">
    <property type="entry name" value="D_ALA_DEHYDRATASE"/>
    <property type="match status" value="1"/>
</dbReference>
<evidence type="ECO:0000256" key="2">
    <source>
        <dbReference type="ARBA" id="ARBA00008055"/>
    </source>
</evidence>
<evidence type="ECO:0000256" key="11">
    <source>
        <dbReference type="RuleBase" id="RU000515"/>
    </source>
</evidence>
<dbReference type="AlphaFoldDB" id="A0A1G8NCY5"/>
<feature type="active site" description="Schiff-base intermediate with substrate" evidence="9">
    <location>
        <position position="289"/>
    </location>
</feature>
<dbReference type="SMART" id="SM01004">
    <property type="entry name" value="ALAD"/>
    <property type="match status" value="1"/>
</dbReference>
<accession>A0A1G8NCY5</accession>
<dbReference type="InterPro" id="IPR013785">
    <property type="entry name" value="Aldolase_TIM"/>
</dbReference>
<dbReference type="InterPro" id="IPR030656">
    <property type="entry name" value="ALAD_AS"/>
</dbReference>
<dbReference type="Gene3D" id="3.20.20.70">
    <property type="entry name" value="Aldolase class I"/>
    <property type="match status" value="1"/>
</dbReference>
<dbReference type="Pfam" id="PF00490">
    <property type="entry name" value="ALAD"/>
    <property type="match status" value="1"/>
</dbReference>
<dbReference type="PANTHER" id="PTHR11458:SF0">
    <property type="entry name" value="DELTA-AMINOLEVULINIC ACID DEHYDRATASE"/>
    <property type="match status" value="1"/>
</dbReference>
<keyword evidence="10" id="KW-0479">Metal-binding</keyword>
<dbReference type="UniPathway" id="UPA00251">
    <property type="reaction ID" value="UER00318"/>
</dbReference>
<reference evidence="13 14" key="1">
    <citation type="submission" date="2016-10" db="EMBL/GenBank/DDBJ databases">
        <authorList>
            <person name="de Groot N.N."/>
        </authorList>
    </citation>
    <scope>NUCLEOTIDE SEQUENCE [LARGE SCALE GENOMIC DNA]</scope>
    <source>
        <strain evidence="13 14">LMG 2247</strain>
    </source>
</reference>
<evidence type="ECO:0000256" key="12">
    <source>
        <dbReference type="RuleBase" id="RU004161"/>
    </source>
</evidence>
<dbReference type="GO" id="GO:0008270">
    <property type="term" value="F:zinc ion binding"/>
    <property type="evidence" value="ECO:0007669"/>
    <property type="project" value="TreeGrafter"/>
</dbReference>
<comment type="subunit">
    <text evidence="11">Homooctamer.</text>
</comment>
<evidence type="ECO:0000256" key="9">
    <source>
        <dbReference type="PIRSR" id="PIRSR001415-1"/>
    </source>
</evidence>
<protein>
    <recommendedName>
        <fullName evidence="4 11">Delta-aminolevulinic acid dehydratase</fullName>
        <ecNumber evidence="3 11">4.2.1.24</ecNumber>
    </recommendedName>
</protein>
<evidence type="ECO:0000256" key="8">
    <source>
        <dbReference type="ARBA" id="ARBA00047651"/>
    </source>
</evidence>
<dbReference type="CDD" id="cd04823">
    <property type="entry name" value="ALAD_PBGS_aspartate_rich"/>
    <property type="match status" value="1"/>
</dbReference>
<evidence type="ECO:0000313" key="13">
    <source>
        <dbReference type="EMBL" id="SDI77995.1"/>
    </source>
</evidence>
<dbReference type="GO" id="GO:0004655">
    <property type="term" value="F:porphobilinogen synthase activity"/>
    <property type="evidence" value="ECO:0007669"/>
    <property type="project" value="UniProtKB-EC"/>
</dbReference>
<comment type="pathway">
    <text evidence="1">Porphyrin-containing compound metabolism; protoporphyrin-IX biosynthesis; coproporphyrinogen-III from 5-aminolevulinate: step 1/4.</text>
</comment>
<gene>
    <name evidence="13" type="ORF">SAMN05216466_13433</name>
</gene>
<dbReference type="Proteomes" id="UP000199706">
    <property type="component" value="Unassembled WGS sequence"/>
</dbReference>
<sequence length="367" mass="40903">MAPCSIGMIYHCLEKSFRQAEARVFVISTKSTTFDMSFYPHHRLRRMRRDDFSRRLMRENILTTNDLIYPVFVVEGTNVRQAVPSMPGVERVSVDLLMGVAEQCVELGVPVLSLFPAIEPSLKTPDGREATNAAGLIPRAVRELKKRFPDLGILTDVALDPYTSHGQDGVLDEAGYVINDETVEILVEQARAQAEAGVDIVAPSDMMDGRIGAIREMLESEDHIHTRIMAYSAKFASAFYGPFRDAVGSATNLGKGNKMTYQMDPSNSDEALREVRADIEEGADMVMVKPGMPYLDIVRRVKDEFRFPTYVYQVSGEYAMLKAAAQNGWLDHDKAMMESLLAFKRAGADGVLTYFALDAARILRAQK</sequence>
<organism evidence="13 14">
    <name type="scientific">Paraburkholderia phenazinium</name>
    <dbReference type="NCBI Taxonomy" id="60549"/>
    <lineage>
        <taxon>Bacteria</taxon>
        <taxon>Pseudomonadati</taxon>
        <taxon>Pseudomonadota</taxon>
        <taxon>Betaproteobacteria</taxon>
        <taxon>Burkholderiales</taxon>
        <taxon>Burkholderiaceae</taxon>
        <taxon>Paraburkholderia</taxon>
    </lineage>
</organism>
<keyword evidence="10" id="KW-0460">Magnesium</keyword>
<comment type="similarity">
    <text evidence="2 12">Belongs to the ALAD family.</text>
</comment>
<feature type="active site" description="Schiff-base intermediate with substrate" evidence="9">
    <location>
        <position position="234"/>
    </location>
</feature>
<comment type="catalytic activity">
    <reaction evidence="8 11">
        <text>2 5-aminolevulinate = porphobilinogen + 2 H2O + H(+)</text>
        <dbReference type="Rhea" id="RHEA:24064"/>
        <dbReference type="ChEBI" id="CHEBI:15377"/>
        <dbReference type="ChEBI" id="CHEBI:15378"/>
        <dbReference type="ChEBI" id="CHEBI:58126"/>
        <dbReference type="ChEBI" id="CHEBI:356416"/>
        <dbReference type="EC" id="4.2.1.24"/>
    </reaction>
</comment>
<dbReference type="GO" id="GO:0005829">
    <property type="term" value="C:cytosol"/>
    <property type="evidence" value="ECO:0007669"/>
    <property type="project" value="TreeGrafter"/>
</dbReference>
<evidence type="ECO:0000256" key="7">
    <source>
        <dbReference type="ARBA" id="ARBA00023244"/>
    </source>
</evidence>
<dbReference type="PIRSF" id="PIRSF001415">
    <property type="entry name" value="Porphbilin_synth"/>
    <property type="match status" value="1"/>
</dbReference>
<evidence type="ECO:0000256" key="1">
    <source>
        <dbReference type="ARBA" id="ARBA00004694"/>
    </source>
</evidence>
<dbReference type="EC" id="4.2.1.24" evidence="3 11"/>
<evidence type="ECO:0000256" key="6">
    <source>
        <dbReference type="ARBA" id="ARBA00023239"/>
    </source>
</evidence>
<dbReference type="PANTHER" id="PTHR11458">
    <property type="entry name" value="DELTA-AMINOLEVULINIC ACID DEHYDRATASE"/>
    <property type="match status" value="1"/>
</dbReference>
<dbReference type="EMBL" id="FNCJ01000034">
    <property type="protein sequence ID" value="SDI77995.1"/>
    <property type="molecule type" value="Genomic_DNA"/>
</dbReference>
<dbReference type="FunFam" id="3.20.20.70:FF:000019">
    <property type="entry name" value="Delta-aminolevulinic acid dehydratase"/>
    <property type="match status" value="1"/>
</dbReference>
<name>A0A1G8NCY5_9BURK</name>
<evidence type="ECO:0000313" key="14">
    <source>
        <dbReference type="Proteomes" id="UP000199706"/>
    </source>
</evidence>
<proteinExistence type="inferred from homology"/>
<evidence type="ECO:0000256" key="3">
    <source>
        <dbReference type="ARBA" id="ARBA00012053"/>
    </source>
</evidence>
<dbReference type="GO" id="GO:0006782">
    <property type="term" value="P:protoporphyrinogen IX biosynthetic process"/>
    <property type="evidence" value="ECO:0007669"/>
    <property type="project" value="UniProtKB-UniPathway"/>
</dbReference>
<evidence type="ECO:0000256" key="4">
    <source>
        <dbReference type="ARBA" id="ARBA00020771"/>
    </source>
</evidence>
<evidence type="ECO:0000256" key="5">
    <source>
        <dbReference type="ARBA" id="ARBA00023133"/>
    </source>
</evidence>